<reference evidence="2" key="1">
    <citation type="journal article" date="2019" name="bioRxiv">
        <title>The Genome of the Zebra Mussel, Dreissena polymorpha: A Resource for Invasive Species Research.</title>
        <authorList>
            <person name="McCartney M.A."/>
            <person name="Auch B."/>
            <person name="Kono T."/>
            <person name="Mallez S."/>
            <person name="Zhang Y."/>
            <person name="Obille A."/>
            <person name="Becker A."/>
            <person name="Abrahante J.E."/>
            <person name="Garbe J."/>
            <person name="Badalamenti J.P."/>
            <person name="Herman A."/>
            <person name="Mangelson H."/>
            <person name="Liachko I."/>
            <person name="Sullivan S."/>
            <person name="Sone E.D."/>
            <person name="Koren S."/>
            <person name="Silverstein K.A.T."/>
            <person name="Beckman K.B."/>
            <person name="Gohl D.M."/>
        </authorList>
    </citation>
    <scope>NUCLEOTIDE SEQUENCE</scope>
    <source>
        <strain evidence="2">Duluth1</strain>
        <tissue evidence="2">Whole animal</tissue>
    </source>
</reference>
<dbReference type="AlphaFoldDB" id="A0A9D4RBI9"/>
<evidence type="ECO:0000256" key="1">
    <source>
        <dbReference type="SAM" id="MobiDB-lite"/>
    </source>
</evidence>
<evidence type="ECO:0000313" key="3">
    <source>
        <dbReference type="Proteomes" id="UP000828390"/>
    </source>
</evidence>
<sequence>MELQNLIDMTEAEAEALLNSDSEAQGIEQGAKDPETCQKPEVLINPGPVALSKMGHPTSKRPRHRTRYRKRQRLLPASHPRRQLSNHEVRYRNNLQAHRSQSTSRQNGLGRFGQNTTVHLSLENKLTV</sequence>
<dbReference type="EMBL" id="JAIWYP010000002">
    <property type="protein sequence ID" value="KAH3860687.1"/>
    <property type="molecule type" value="Genomic_DNA"/>
</dbReference>
<keyword evidence="3" id="KW-1185">Reference proteome</keyword>
<feature type="region of interest" description="Disordered" evidence="1">
    <location>
        <begin position="96"/>
        <end position="115"/>
    </location>
</feature>
<name>A0A9D4RBI9_DREPO</name>
<evidence type="ECO:0000313" key="2">
    <source>
        <dbReference type="EMBL" id="KAH3860687.1"/>
    </source>
</evidence>
<dbReference type="Proteomes" id="UP000828390">
    <property type="component" value="Unassembled WGS sequence"/>
</dbReference>
<feature type="region of interest" description="Disordered" evidence="1">
    <location>
        <begin position="19"/>
        <end position="85"/>
    </location>
</feature>
<organism evidence="2 3">
    <name type="scientific">Dreissena polymorpha</name>
    <name type="common">Zebra mussel</name>
    <name type="synonym">Mytilus polymorpha</name>
    <dbReference type="NCBI Taxonomy" id="45954"/>
    <lineage>
        <taxon>Eukaryota</taxon>
        <taxon>Metazoa</taxon>
        <taxon>Spiralia</taxon>
        <taxon>Lophotrochozoa</taxon>
        <taxon>Mollusca</taxon>
        <taxon>Bivalvia</taxon>
        <taxon>Autobranchia</taxon>
        <taxon>Heteroconchia</taxon>
        <taxon>Euheterodonta</taxon>
        <taxon>Imparidentia</taxon>
        <taxon>Neoheterodontei</taxon>
        <taxon>Myida</taxon>
        <taxon>Dreissenoidea</taxon>
        <taxon>Dreissenidae</taxon>
        <taxon>Dreissena</taxon>
    </lineage>
</organism>
<reference evidence="2" key="2">
    <citation type="submission" date="2020-11" db="EMBL/GenBank/DDBJ databases">
        <authorList>
            <person name="McCartney M.A."/>
            <person name="Auch B."/>
            <person name="Kono T."/>
            <person name="Mallez S."/>
            <person name="Becker A."/>
            <person name="Gohl D.M."/>
            <person name="Silverstein K.A.T."/>
            <person name="Koren S."/>
            <person name="Bechman K.B."/>
            <person name="Herman A."/>
            <person name="Abrahante J.E."/>
            <person name="Garbe J."/>
        </authorList>
    </citation>
    <scope>NUCLEOTIDE SEQUENCE</scope>
    <source>
        <strain evidence="2">Duluth1</strain>
        <tissue evidence="2">Whole animal</tissue>
    </source>
</reference>
<gene>
    <name evidence="2" type="ORF">DPMN_023599</name>
</gene>
<proteinExistence type="predicted"/>
<protein>
    <submittedName>
        <fullName evidence="2">Uncharacterized protein</fullName>
    </submittedName>
</protein>
<accession>A0A9D4RBI9</accession>
<comment type="caution">
    <text evidence="2">The sequence shown here is derived from an EMBL/GenBank/DDBJ whole genome shotgun (WGS) entry which is preliminary data.</text>
</comment>
<feature type="compositionally biased region" description="Basic residues" evidence="1">
    <location>
        <begin position="58"/>
        <end position="84"/>
    </location>
</feature>